<feature type="domain" description="NDT80" evidence="4">
    <location>
        <begin position="33"/>
        <end position="323"/>
    </location>
</feature>
<comment type="caution">
    <text evidence="5">The sequence shown here is derived from an EMBL/GenBank/DDBJ whole genome shotgun (WGS) entry which is preliminary data.</text>
</comment>
<evidence type="ECO:0000256" key="1">
    <source>
        <dbReference type="ARBA" id="ARBA00023125"/>
    </source>
</evidence>
<dbReference type="Gene3D" id="2.60.40.1390">
    <property type="entry name" value="NDT80 DNA-binding domain"/>
    <property type="match status" value="1"/>
</dbReference>
<dbReference type="GO" id="GO:0045944">
    <property type="term" value="P:positive regulation of transcription by RNA polymerase II"/>
    <property type="evidence" value="ECO:0007669"/>
    <property type="project" value="TreeGrafter"/>
</dbReference>
<organism evidence="5 6">
    <name type="scientific">Podila minutissima</name>
    <dbReference type="NCBI Taxonomy" id="64525"/>
    <lineage>
        <taxon>Eukaryota</taxon>
        <taxon>Fungi</taxon>
        <taxon>Fungi incertae sedis</taxon>
        <taxon>Mucoromycota</taxon>
        <taxon>Mortierellomycotina</taxon>
        <taxon>Mortierellomycetes</taxon>
        <taxon>Mortierellales</taxon>
        <taxon>Mortierellaceae</taxon>
        <taxon>Podila</taxon>
    </lineage>
</organism>
<dbReference type="InterPro" id="IPR037141">
    <property type="entry name" value="NDT80_DNA-bd_dom_sf"/>
</dbReference>
<accession>A0A9P5SX27</accession>
<dbReference type="GO" id="GO:0003700">
    <property type="term" value="F:DNA-binding transcription factor activity"/>
    <property type="evidence" value="ECO:0007669"/>
    <property type="project" value="UniProtKB-UniRule"/>
</dbReference>
<dbReference type="Pfam" id="PF05224">
    <property type="entry name" value="NDT80_PhoG"/>
    <property type="match status" value="1"/>
</dbReference>
<dbReference type="AlphaFoldDB" id="A0A9P5SX27"/>
<sequence length="573" mass="62768">MGQRPYSHEAQINPLSIEPGLRSPPSLDGLAIMSPSPNSNDDPVIPHRNSIAGTTVATVSGRARRTGSLAILEEGPYFSNTKQFYNIYDMNQTRSFKIRVMARIDRGFFTASNVWTCYRRNYFQVSTAFNIIDFNHNQEYELPCLLEVTDPPLDIDALNADRIQDPTTMAKTLDALNLNEQRLDTEPASVASGRPTHLEVVSGFSISITSRIACTNKKIDLVQHTPKRDKGPQNVPGLRAIHGGGTLTLAGSNPTQSVITFERVQFKTATANNGKRRAAQQFYVLMVDLYAHTESGRTICVASSQSDSLVVRGRSPSHYTDGPTDGISATSPGGGPIVERRHSNVSQHSSHPYYYNSVPHSRSHSISAGAGMSIDMSAVSLSGGPISPLSPGVVSDYSPIVGPNPNFYQYPSTHWPEGSSLSSPASNYDGPTFSSPTTGYPPQHYHSYSDPNSPQEHPNHHHPHVQSYFPVRPPSFGPITPRLMGGPHPFDNRLEPPLEHRFESEEGSRVLAGRGNEERPDGYFSTSQDPHLGIKPEPHPLAPPLLIPQDHIHSHSNGFHGLGYDESHHPHDT</sequence>
<keyword evidence="6" id="KW-1185">Reference proteome</keyword>
<dbReference type="PANTHER" id="PTHR35144">
    <property type="entry name" value="MEIOSIS-SPECIFIC TRANSCRIPTION FACTOR NDT80"/>
    <property type="match status" value="1"/>
</dbReference>
<feature type="region of interest" description="Disordered" evidence="3">
    <location>
        <begin position="312"/>
        <end position="353"/>
    </location>
</feature>
<reference evidence="5" key="1">
    <citation type="journal article" date="2020" name="Fungal Divers.">
        <title>Resolving the Mortierellaceae phylogeny through synthesis of multi-gene phylogenetics and phylogenomics.</title>
        <authorList>
            <person name="Vandepol N."/>
            <person name="Liber J."/>
            <person name="Desiro A."/>
            <person name="Na H."/>
            <person name="Kennedy M."/>
            <person name="Barry K."/>
            <person name="Grigoriev I.V."/>
            <person name="Miller A.N."/>
            <person name="O'Donnell K."/>
            <person name="Stajich J.E."/>
            <person name="Bonito G."/>
        </authorList>
    </citation>
    <scope>NUCLEOTIDE SEQUENCE</scope>
    <source>
        <strain evidence="5">NVP1</strain>
    </source>
</reference>
<feature type="region of interest" description="Disordered" evidence="3">
    <location>
        <begin position="503"/>
        <end position="526"/>
    </location>
</feature>
<feature type="DNA-binding region" description="NDT80" evidence="2">
    <location>
        <begin position="33"/>
        <end position="323"/>
    </location>
</feature>
<gene>
    <name evidence="5" type="primary">NDT80</name>
    <name evidence="5" type="ORF">BG006_003581</name>
</gene>
<dbReference type="PANTHER" id="PTHR35144:SF2">
    <property type="entry name" value="MEIOSIS-SPECIFIC TRANSCRIPTION FACTOR NDT80"/>
    <property type="match status" value="1"/>
</dbReference>
<dbReference type="Proteomes" id="UP000696485">
    <property type="component" value="Unassembled WGS sequence"/>
</dbReference>
<evidence type="ECO:0000256" key="3">
    <source>
        <dbReference type="SAM" id="MobiDB-lite"/>
    </source>
</evidence>
<evidence type="ECO:0000259" key="4">
    <source>
        <dbReference type="PROSITE" id="PS51517"/>
    </source>
</evidence>
<protein>
    <submittedName>
        <fullName evidence="5">Meiosis-specific transcription factor ndt80</fullName>
    </submittedName>
</protein>
<dbReference type="GO" id="GO:0000228">
    <property type="term" value="C:nuclear chromosome"/>
    <property type="evidence" value="ECO:0007669"/>
    <property type="project" value="TreeGrafter"/>
</dbReference>
<feature type="region of interest" description="Disordered" evidence="3">
    <location>
        <begin position="1"/>
        <end position="20"/>
    </location>
</feature>
<evidence type="ECO:0000256" key="2">
    <source>
        <dbReference type="PROSITE-ProRule" id="PRU00850"/>
    </source>
</evidence>
<dbReference type="InterPro" id="IPR008967">
    <property type="entry name" value="p53-like_TF_DNA-bd_sf"/>
</dbReference>
<feature type="region of interest" description="Disordered" evidence="3">
    <location>
        <begin position="415"/>
        <end position="469"/>
    </location>
</feature>
<dbReference type="GO" id="GO:0051321">
    <property type="term" value="P:meiotic cell cycle"/>
    <property type="evidence" value="ECO:0007669"/>
    <property type="project" value="TreeGrafter"/>
</dbReference>
<dbReference type="EMBL" id="JAAAUY010000020">
    <property type="protein sequence ID" value="KAF9337665.1"/>
    <property type="molecule type" value="Genomic_DNA"/>
</dbReference>
<keyword evidence="1 2" id="KW-0238">DNA-binding</keyword>
<proteinExistence type="predicted"/>
<dbReference type="PROSITE" id="PS51517">
    <property type="entry name" value="NDT80"/>
    <property type="match status" value="1"/>
</dbReference>
<dbReference type="InterPro" id="IPR024061">
    <property type="entry name" value="NDT80_DNA-bd_dom"/>
</dbReference>
<evidence type="ECO:0000313" key="6">
    <source>
        <dbReference type="Proteomes" id="UP000696485"/>
    </source>
</evidence>
<evidence type="ECO:0000313" key="5">
    <source>
        <dbReference type="EMBL" id="KAF9337665.1"/>
    </source>
</evidence>
<dbReference type="SUPFAM" id="SSF49417">
    <property type="entry name" value="p53-like transcription factors"/>
    <property type="match status" value="1"/>
</dbReference>
<dbReference type="InterPro" id="IPR052605">
    <property type="entry name" value="Fungal_trans_regulator"/>
</dbReference>
<name>A0A9P5SX27_9FUNG</name>
<dbReference type="GO" id="GO:0003677">
    <property type="term" value="F:DNA binding"/>
    <property type="evidence" value="ECO:0007669"/>
    <property type="project" value="UniProtKB-KW"/>
</dbReference>